<feature type="transmembrane region" description="Helical" evidence="10">
    <location>
        <begin position="336"/>
        <end position="355"/>
    </location>
</feature>
<evidence type="ECO:0000256" key="5">
    <source>
        <dbReference type="ARBA" id="ARBA00023065"/>
    </source>
</evidence>
<feature type="transmembrane region" description="Helical" evidence="10">
    <location>
        <begin position="395"/>
        <end position="415"/>
    </location>
</feature>
<evidence type="ECO:0000256" key="2">
    <source>
        <dbReference type="ARBA" id="ARBA00022448"/>
    </source>
</evidence>
<keyword evidence="7" id="KW-0869">Chloride channel</keyword>
<feature type="transmembrane region" description="Helical" evidence="10">
    <location>
        <begin position="160"/>
        <end position="184"/>
    </location>
</feature>
<evidence type="ECO:0000256" key="4">
    <source>
        <dbReference type="ARBA" id="ARBA00022989"/>
    </source>
</evidence>
<feature type="transmembrane region" description="Helical" evidence="10">
    <location>
        <begin position="267"/>
        <end position="284"/>
    </location>
</feature>
<evidence type="ECO:0000256" key="6">
    <source>
        <dbReference type="ARBA" id="ARBA00023136"/>
    </source>
</evidence>
<feature type="transmembrane region" description="Helical" evidence="10">
    <location>
        <begin position="196"/>
        <end position="214"/>
    </location>
</feature>
<dbReference type="InterPro" id="IPR001807">
    <property type="entry name" value="ClC"/>
</dbReference>
<comment type="subcellular location">
    <subcellularLocation>
        <location evidence="1">Membrane</location>
        <topology evidence="1">Multi-pass membrane protein</topology>
    </subcellularLocation>
</comment>
<dbReference type="InterPro" id="IPR050368">
    <property type="entry name" value="ClC-type_chloride_channel"/>
</dbReference>
<evidence type="ECO:0000256" key="3">
    <source>
        <dbReference type="ARBA" id="ARBA00022692"/>
    </source>
</evidence>
<keyword evidence="9" id="KW-0407">Ion channel</keyword>
<dbReference type="InterPro" id="IPR014743">
    <property type="entry name" value="Cl-channel_core"/>
</dbReference>
<keyword evidence="6 10" id="KW-0472">Membrane</keyword>
<keyword evidence="2" id="KW-0813">Transport</keyword>
<feature type="transmembrane region" description="Helical" evidence="10">
    <location>
        <begin position="21"/>
        <end position="43"/>
    </location>
</feature>
<feature type="transmembrane region" description="Helical" evidence="10">
    <location>
        <begin position="63"/>
        <end position="85"/>
    </location>
</feature>
<dbReference type="SUPFAM" id="SSF81340">
    <property type="entry name" value="Clc chloride channel"/>
    <property type="match status" value="1"/>
</dbReference>
<dbReference type="GO" id="GO:0005254">
    <property type="term" value="F:chloride channel activity"/>
    <property type="evidence" value="ECO:0007669"/>
    <property type="project" value="UniProtKB-KW"/>
</dbReference>
<dbReference type="Pfam" id="PF00654">
    <property type="entry name" value="Voltage_CLC"/>
    <property type="match status" value="1"/>
</dbReference>
<keyword evidence="8" id="KW-0868">Chloride</keyword>
<dbReference type="AlphaFoldDB" id="A0A160TFN8"/>
<evidence type="ECO:0000256" key="9">
    <source>
        <dbReference type="ARBA" id="ARBA00023303"/>
    </source>
</evidence>
<organism evidence="11">
    <name type="scientific">hydrothermal vent metagenome</name>
    <dbReference type="NCBI Taxonomy" id="652676"/>
    <lineage>
        <taxon>unclassified sequences</taxon>
        <taxon>metagenomes</taxon>
        <taxon>ecological metagenomes</taxon>
    </lineage>
</organism>
<dbReference type="PANTHER" id="PTHR43427">
    <property type="entry name" value="CHLORIDE CHANNEL PROTEIN CLC-E"/>
    <property type="match status" value="1"/>
</dbReference>
<dbReference type="EMBL" id="CZQC01000053">
    <property type="protein sequence ID" value="CUS41789.1"/>
    <property type="molecule type" value="Genomic_DNA"/>
</dbReference>
<name>A0A160TFN8_9ZZZZ</name>
<accession>A0A160TFN8</accession>
<sequence>MNRLRQYWLNLISLSDNQIGLAGLALLSGLLSGAVITLFRLAIELPLVSWLPMTSPEAYETLPVNWRIALLLGGGVLLIALFYCVKPTKRGVGVTHVLQRMERHQGYLPRSNLILQWVAAVIAIVSGHSVGREGPAIHMGAGTASLIGQRAGLAHHRLRILAGCGVASAISASFNTPMAGVIFAMEVVLLEYSIRGFIPIILASVTGAIVSRAVFGHETAFNVPALNFHSLWEIPYILLLGLAAGLVSTVFIYGVKIFQKLINLPLWMRWGSLTLATAAISIYLPEVLGIGYDTVNATLAGEVVISTVLLLLAAKLLLAAWAAGVAFPAGIIGPTLFIGAALGGLMGQLSAWWFPEYPISVGFYAMLGMGALMGAVLRAPLAALVALLELTANPNIIMPGMLAIVIASLVVNEIFRLPSVFHVQLGGNRLYRAPDPVQQMLRNTWVVEAMQQSVVKVERKLGREAAGFVLQRDPDWLLLAEEELLVPPAALVEALTADPEAESIDLVTIPAKRQAVGRISLKANLQDALDLMQSSQLQWLAVYRDERFGHCTGVVSREDIDNYYHYRPKPADDAAKAPL</sequence>
<evidence type="ECO:0000256" key="8">
    <source>
        <dbReference type="ARBA" id="ARBA00023214"/>
    </source>
</evidence>
<evidence type="ECO:0000256" key="7">
    <source>
        <dbReference type="ARBA" id="ARBA00023173"/>
    </source>
</evidence>
<feature type="transmembrane region" description="Helical" evidence="10">
    <location>
        <begin position="361"/>
        <end position="388"/>
    </location>
</feature>
<dbReference type="Gene3D" id="1.10.3080.10">
    <property type="entry name" value="Clc chloride channel"/>
    <property type="match status" value="1"/>
</dbReference>
<keyword evidence="3 10" id="KW-0812">Transmembrane</keyword>
<evidence type="ECO:0000313" key="11">
    <source>
        <dbReference type="EMBL" id="CUS41789.1"/>
    </source>
</evidence>
<dbReference type="PRINTS" id="PR00762">
    <property type="entry name" value="CLCHANNEL"/>
</dbReference>
<gene>
    <name evidence="11" type="ORF">MGWOODY_Tha1514</name>
</gene>
<evidence type="ECO:0000256" key="10">
    <source>
        <dbReference type="SAM" id="Phobius"/>
    </source>
</evidence>
<reference evidence="11" key="1">
    <citation type="submission" date="2015-10" db="EMBL/GenBank/DDBJ databases">
        <authorList>
            <person name="Gilbert D.G."/>
        </authorList>
    </citation>
    <scope>NUCLEOTIDE SEQUENCE</scope>
</reference>
<dbReference type="PANTHER" id="PTHR43427:SF6">
    <property type="entry name" value="CHLORIDE CHANNEL PROTEIN CLC-E"/>
    <property type="match status" value="1"/>
</dbReference>
<proteinExistence type="predicted"/>
<dbReference type="GO" id="GO:0034707">
    <property type="term" value="C:chloride channel complex"/>
    <property type="evidence" value="ECO:0007669"/>
    <property type="project" value="UniProtKB-KW"/>
</dbReference>
<protein>
    <submittedName>
        <fullName evidence="11">Chloride channel protein EriC</fullName>
    </submittedName>
</protein>
<feature type="transmembrane region" description="Helical" evidence="10">
    <location>
        <begin position="304"/>
        <end position="329"/>
    </location>
</feature>
<evidence type="ECO:0000256" key="1">
    <source>
        <dbReference type="ARBA" id="ARBA00004141"/>
    </source>
</evidence>
<dbReference type="CDD" id="cd00400">
    <property type="entry name" value="Voltage_gated_ClC"/>
    <property type="match status" value="1"/>
</dbReference>
<keyword evidence="5" id="KW-0406">Ion transport</keyword>
<keyword evidence="4 10" id="KW-1133">Transmembrane helix</keyword>
<feature type="transmembrane region" description="Helical" evidence="10">
    <location>
        <begin position="234"/>
        <end position="255"/>
    </location>
</feature>